<dbReference type="CDD" id="cd00093">
    <property type="entry name" value="HTH_XRE"/>
    <property type="match status" value="1"/>
</dbReference>
<comment type="caution">
    <text evidence="2">The sequence shown here is derived from an EMBL/GenBank/DDBJ whole genome shotgun (WGS) entry which is preliminary data.</text>
</comment>
<protein>
    <submittedName>
        <fullName evidence="2">Helix-turn-helix transcriptional regulator</fullName>
    </submittedName>
</protein>
<dbReference type="SMART" id="SM00530">
    <property type="entry name" value="HTH_XRE"/>
    <property type="match status" value="1"/>
</dbReference>
<sequence>MASENHTAHLIKFGIHLQTIRKSKNLSLRKLAAKCNIDHADIQQYEKGLINMSFNSLIELSEGLEVSLKDLMDF</sequence>
<dbReference type="RefSeq" id="WP_191175742.1">
    <property type="nucleotide sequence ID" value="NZ_JACWMW010000002.1"/>
</dbReference>
<feature type="domain" description="HTH cro/C1-type" evidence="1">
    <location>
        <begin position="17"/>
        <end position="71"/>
    </location>
</feature>
<evidence type="ECO:0000313" key="2">
    <source>
        <dbReference type="EMBL" id="MBD1385891.1"/>
    </source>
</evidence>
<dbReference type="InterPro" id="IPR001387">
    <property type="entry name" value="Cro/C1-type_HTH"/>
</dbReference>
<evidence type="ECO:0000259" key="1">
    <source>
        <dbReference type="PROSITE" id="PS50943"/>
    </source>
</evidence>
<dbReference type="Pfam" id="PF01381">
    <property type="entry name" value="HTH_3"/>
    <property type="match status" value="1"/>
</dbReference>
<dbReference type="PROSITE" id="PS50943">
    <property type="entry name" value="HTH_CROC1"/>
    <property type="match status" value="1"/>
</dbReference>
<dbReference type="Proteomes" id="UP000618754">
    <property type="component" value="Unassembled WGS sequence"/>
</dbReference>
<gene>
    <name evidence="2" type="ORF">IDJ75_11420</name>
</gene>
<keyword evidence="3" id="KW-1185">Reference proteome</keyword>
<dbReference type="InterPro" id="IPR010982">
    <property type="entry name" value="Lambda_DNA-bd_dom_sf"/>
</dbReference>
<evidence type="ECO:0000313" key="3">
    <source>
        <dbReference type="Proteomes" id="UP000618754"/>
    </source>
</evidence>
<accession>A0ABR7X5W3</accession>
<dbReference type="Gene3D" id="1.10.260.40">
    <property type="entry name" value="lambda repressor-like DNA-binding domains"/>
    <property type="match status" value="1"/>
</dbReference>
<organism evidence="2 3">
    <name type="scientific">Mucilaginibacter rigui</name>
    <dbReference type="NCBI Taxonomy" id="534635"/>
    <lineage>
        <taxon>Bacteria</taxon>
        <taxon>Pseudomonadati</taxon>
        <taxon>Bacteroidota</taxon>
        <taxon>Sphingobacteriia</taxon>
        <taxon>Sphingobacteriales</taxon>
        <taxon>Sphingobacteriaceae</taxon>
        <taxon>Mucilaginibacter</taxon>
    </lineage>
</organism>
<reference evidence="2 3" key="1">
    <citation type="submission" date="2020-09" db="EMBL/GenBank/DDBJ databases">
        <title>Novel species of Mucilaginibacter isolated from a glacier on the Tibetan Plateau.</title>
        <authorList>
            <person name="Liu Q."/>
            <person name="Xin Y.-H."/>
        </authorList>
    </citation>
    <scope>NUCLEOTIDE SEQUENCE [LARGE SCALE GENOMIC DNA]</scope>
    <source>
        <strain evidence="2 3">CGMCC 1.13878</strain>
    </source>
</reference>
<dbReference type="SUPFAM" id="SSF47413">
    <property type="entry name" value="lambda repressor-like DNA-binding domains"/>
    <property type="match status" value="1"/>
</dbReference>
<proteinExistence type="predicted"/>
<dbReference type="EMBL" id="JACWMW010000002">
    <property type="protein sequence ID" value="MBD1385891.1"/>
    <property type="molecule type" value="Genomic_DNA"/>
</dbReference>
<name>A0ABR7X5W3_9SPHI</name>